<keyword evidence="11" id="KW-1185">Reference proteome</keyword>
<dbReference type="EC" id="3.5.2.5" evidence="5"/>
<protein>
    <recommendedName>
        <fullName evidence="5">allantoinase</fullName>
        <ecNumber evidence="5">3.5.2.5</ecNumber>
    </recommendedName>
</protein>
<dbReference type="Pfam" id="PF01979">
    <property type="entry name" value="Amidohydro_1"/>
    <property type="match status" value="1"/>
</dbReference>
<proteinExistence type="inferred from homology"/>
<comment type="caution">
    <text evidence="10">The sequence shown here is derived from an EMBL/GenBank/DDBJ whole genome shotgun (WGS) entry which is preliminary data.</text>
</comment>
<keyword evidence="7" id="KW-0378">Hydrolase</keyword>
<evidence type="ECO:0000256" key="3">
    <source>
        <dbReference type="ARBA" id="ARBA00010368"/>
    </source>
</evidence>
<comment type="similarity">
    <text evidence="3">Belongs to the metallo-dependent hydrolases superfamily. Allantoinase family.</text>
</comment>
<dbReference type="PANTHER" id="PTHR43668">
    <property type="entry name" value="ALLANTOINASE"/>
    <property type="match status" value="1"/>
</dbReference>
<evidence type="ECO:0000256" key="1">
    <source>
        <dbReference type="ARBA" id="ARBA00001947"/>
    </source>
</evidence>
<evidence type="ECO:0000256" key="6">
    <source>
        <dbReference type="ARBA" id="ARBA00022723"/>
    </source>
</evidence>
<evidence type="ECO:0000256" key="8">
    <source>
        <dbReference type="ARBA" id="ARBA00022833"/>
    </source>
</evidence>
<dbReference type="InterPro" id="IPR050138">
    <property type="entry name" value="DHOase/Allantoinase_Hydrolase"/>
</dbReference>
<dbReference type="PANTHER" id="PTHR43668:SF2">
    <property type="entry name" value="ALLANTOINASE"/>
    <property type="match status" value="1"/>
</dbReference>
<dbReference type="SUPFAM" id="SSF51556">
    <property type="entry name" value="Metallo-dependent hydrolases"/>
    <property type="match status" value="1"/>
</dbReference>
<dbReference type="EMBL" id="BMWE01000005">
    <property type="protein sequence ID" value="GGY15248.1"/>
    <property type="molecule type" value="Genomic_DNA"/>
</dbReference>
<keyword evidence="6" id="KW-0479">Metal-binding</keyword>
<evidence type="ECO:0000256" key="7">
    <source>
        <dbReference type="ARBA" id="ARBA00022801"/>
    </source>
</evidence>
<accession>A0ABQ2ZFN4</accession>
<dbReference type="NCBIfam" id="TIGR03178">
    <property type="entry name" value="allantoinase"/>
    <property type="match status" value="1"/>
</dbReference>
<gene>
    <name evidence="10" type="primary">allB</name>
    <name evidence="10" type="ORF">GCM10010384_21230</name>
</gene>
<organism evidence="10 11">
    <name type="scientific">Streptomyces djakartensis</name>
    <dbReference type="NCBI Taxonomy" id="68193"/>
    <lineage>
        <taxon>Bacteria</taxon>
        <taxon>Bacillati</taxon>
        <taxon>Actinomycetota</taxon>
        <taxon>Actinomycetes</taxon>
        <taxon>Kitasatosporales</taxon>
        <taxon>Streptomycetaceae</taxon>
        <taxon>Streptomyces</taxon>
    </lineage>
</organism>
<dbReference type="Gene3D" id="3.20.20.140">
    <property type="entry name" value="Metal-dependent hydrolases"/>
    <property type="match status" value="1"/>
</dbReference>
<name>A0ABQ2ZFN4_9ACTN</name>
<dbReference type="RefSeq" id="WP_190197485.1">
    <property type="nucleotide sequence ID" value="NZ_BMWE01000005.1"/>
</dbReference>
<dbReference type="Proteomes" id="UP000653308">
    <property type="component" value="Unassembled WGS sequence"/>
</dbReference>
<evidence type="ECO:0000256" key="2">
    <source>
        <dbReference type="ARBA" id="ARBA00004968"/>
    </source>
</evidence>
<comment type="cofactor">
    <cofactor evidence="1">
        <name>Zn(2+)</name>
        <dbReference type="ChEBI" id="CHEBI:29105"/>
    </cofactor>
</comment>
<evidence type="ECO:0000259" key="9">
    <source>
        <dbReference type="Pfam" id="PF01979"/>
    </source>
</evidence>
<dbReference type="InterPro" id="IPR011059">
    <property type="entry name" value="Metal-dep_hydrolase_composite"/>
</dbReference>
<comment type="subunit">
    <text evidence="4">Homotetramer.</text>
</comment>
<dbReference type="InterPro" id="IPR032466">
    <property type="entry name" value="Metal_Hydrolase"/>
</dbReference>
<comment type="pathway">
    <text evidence="2">Nitrogen metabolism; (S)-allantoin degradation; allantoate from (S)-allantoin: step 1/1.</text>
</comment>
<dbReference type="InterPro" id="IPR006680">
    <property type="entry name" value="Amidohydro-rel"/>
</dbReference>
<evidence type="ECO:0000256" key="5">
    <source>
        <dbReference type="ARBA" id="ARBA00012863"/>
    </source>
</evidence>
<keyword evidence="8" id="KW-0862">Zinc</keyword>
<dbReference type="SUPFAM" id="SSF51338">
    <property type="entry name" value="Composite domain of metallo-dependent hydrolases"/>
    <property type="match status" value="1"/>
</dbReference>
<evidence type="ECO:0000313" key="10">
    <source>
        <dbReference type="EMBL" id="GGY15248.1"/>
    </source>
</evidence>
<sequence>MSDAELVLRSTRVITPEGTRAASVAVTAGTITAVLPYDAPLPEGARLEDLGDHVLLPGLVDTHVHVNDPGRTEWEGFWTATRAAAAGGITTLVDMPLNSIPPTTTVEHLRTKRRVAADKAHIDVGFWGGALPDNVRDLRPLHEAGVFGFKAFLSPSGVEEFPHLERGPLARAMAEIAAFDGLLIVHAEDPHRLSSAPRRSGPRYADFLASRPRDAEDTAIDRLIREARALDARVHVLHLSSGDALPLIAEAKADGVRLTVETCPHYLTLTAEEVPDGASEFKCCPPIREAANQDLLWQALADGTIDCVVTDHSPSTADLKTDDFATAWGGISGLQLSLAAVWTEARRRGHGLQDVVRWMSSRTAQLVGLDPLKGAIAPGRDADFAVLAPDETFTVDPAALQHRNHVTAYAGRTLYGVVKSTWLRGQRIVADGEFTEPKGRLLTRRP</sequence>
<evidence type="ECO:0000313" key="11">
    <source>
        <dbReference type="Proteomes" id="UP000653308"/>
    </source>
</evidence>
<evidence type="ECO:0000256" key="4">
    <source>
        <dbReference type="ARBA" id="ARBA00011881"/>
    </source>
</evidence>
<feature type="domain" description="Amidohydrolase-related" evidence="9">
    <location>
        <begin position="54"/>
        <end position="427"/>
    </location>
</feature>
<dbReference type="InterPro" id="IPR017593">
    <property type="entry name" value="Allantoinase"/>
</dbReference>
<reference evidence="11" key="1">
    <citation type="journal article" date="2019" name="Int. J. Syst. Evol. Microbiol.">
        <title>The Global Catalogue of Microorganisms (GCM) 10K type strain sequencing project: providing services to taxonomists for standard genome sequencing and annotation.</title>
        <authorList>
            <consortium name="The Broad Institute Genomics Platform"/>
            <consortium name="The Broad Institute Genome Sequencing Center for Infectious Disease"/>
            <person name="Wu L."/>
            <person name="Ma J."/>
        </authorList>
    </citation>
    <scope>NUCLEOTIDE SEQUENCE [LARGE SCALE GENOMIC DNA]</scope>
    <source>
        <strain evidence="11">JCM 4957</strain>
    </source>
</reference>